<dbReference type="SMART" id="SM00256">
    <property type="entry name" value="FBOX"/>
    <property type="match status" value="1"/>
</dbReference>
<dbReference type="VEuPathDB" id="AmoebaDB:ACA1_095260"/>
<dbReference type="KEGG" id="acan:ACA1_095260"/>
<dbReference type="Pfam" id="PF12937">
    <property type="entry name" value="F-box-like"/>
    <property type="match status" value="1"/>
</dbReference>
<dbReference type="GeneID" id="14913585"/>
<dbReference type="GO" id="GO:0019005">
    <property type="term" value="C:SCF ubiquitin ligase complex"/>
    <property type="evidence" value="ECO:0007669"/>
    <property type="project" value="TreeGrafter"/>
</dbReference>
<evidence type="ECO:0000256" key="1">
    <source>
        <dbReference type="SAM" id="MobiDB-lite"/>
    </source>
</evidence>
<dbReference type="InterPro" id="IPR001810">
    <property type="entry name" value="F-box_dom"/>
</dbReference>
<dbReference type="RefSeq" id="XP_004334909.1">
    <property type="nucleotide sequence ID" value="XM_004334861.1"/>
</dbReference>
<dbReference type="EMBL" id="KB008103">
    <property type="protein sequence ID" value="ELR12896.1"/>
    <property type="molecule type" value="Genomic_DNA"/>
</dbReference>
<evidence type="ECO:0000313" key="4">
    <source>
        <dbReference type="Proteomes" id="UP000011083"/>
    </source>
</evidence>
<dbReference type="PANTHER" id="PTHR12874:SF9">
    <property type="entry name" value="F-BOX ONLY PROTEIN 48"/>
    <property type="match status" value="1"/>
</dbReference>
<organism evidence="3 4">
    <name type="scientific">Acanthamoeba castellanii (strain ATCC 30010 / Neff)</name>
    <dbReference type="NCBI Taxonomy" id="1257118"/>
    <lineage>
        <taxon>Eukaryota</taxon>
        <taxon>Amoebozoa</taxon>
        <taxon>Discosea</taxon>
        <taxon>Longamoebia</taxon>
        <taxon>Centramoebida</taxon>
        <taxon>Acanthamoebidae</taxon>
        <taxon>Acanthamoeba</taxon>
    </lineage>
</organism>
<proteinExistence type="predicted"/>
<dbReference type="Proteomes" id="UP000011083">
    <property type="component" value="Unassembled WGS sequence"/>
</dbReference>
<dbReference type="GO" id="GO:0005737">
    <property type="term" value="C:cytoplasm"/>
    <property type="evidence" value="ECO:0007669"/>
    <property type="project" value="TreeGrafter"/>
</dbReference>
<keyword evidence="4" id="KW-1185">Reference proteome</keyword>
<name>L8GL23_ACACF</name>
<feature type="compositionally biased region" description="Acidic residues" evidence="1">
    <location>
        <begin position="258"/>
        <end position="274"/>
    </location>
</feature>
<dbReference type="GO" id="GO:0031146">
    <property type="term" value="P:SCF-dependent proteasomal ubiquitin-dependent protein catabolic process"/>
    <property type="evidence" value="ECO:0007669"/>
    <property type="project" value="TreeGrafter"/>
</dbReference>
<evidence type="ECO:0000313" key="3">
    <source>
        <dbReference type="EMBL" id="ELR12896.1"/>
    </source>
</evidence>
<feature type="domain" description="F-box" evidence="2">
    <location>
        <begin position="11"/>
        <end position="57"/>
    </location>
</feature>
<protein>
    <submittedName>
        <fullName evidence="3">Fbox domain containing protein</fullName>
    </submittedName>
</protein>
<accession>L8GL23</accession>
<dbReference type="InterPro" id="IPR036047">
    <property type="entry name" value="F-box-like_dom_sf"/>
</dbReference>
<dbReference type="OrthoDB" id="10257471at2759"/>
<dbReference type="PROSITE" id="PS50181">
    <property type="entry name" value="FBOX"/>
    <property type="match status" value="1"/>
</dbReference>
<evidence type="ECO:0000259" key="2">
    <source>
        <dbReference type="PROSITE" id="PS50181"/>
    </source>
</evidence>
<gene>
    <name evidence="3" type="ORF">ACA1_095260</name>
</gene>
<dbReference type="Gene3D" id="1.20.1280.50">
    <property type="match status" value="1"/>
</dbReference>
<dbReference type="AlphaFoldDB" id="L8GL23"/>
<dbReference type="SUPFAM" id="SSF81383">
    <property type="entry name" value="F-box domain"/>
    <property type="match status" value="1"/>
</dbReference>
<reference evidence="3 4" key="1">
    <citation type="journal article" date="2013" name="Genome Biol.">
        <title>Genome of Acanthamoeba castellanii highlights extensive lateral gene transfer and early evolution of tyrosine kinase signaling.</title>
        <authorList>
            <person name="Clarke M."/>
            <person name="Lohan A.J."/>
            <person name="Liu B."/>
            <person name="Lagkouvardos I."/>
            <person name="Roy S."/>
            <person name="Zafar N."/>
            <person name="Bertelli C."/>
            <person name="Schilde C."/>
            <person name="Kianianmomeni A."/>
            <person name="Burglin T.R."/>
            <person name="Frech C."/>
            <person name="Turcotte B."/>
            <person name="Kopec K.O."/>
            <person name="Synnott J.M."/>
            <person name="Choo C."/>
            <person name="Paponov I."/>
            <person name="Finkler A."/>
            <person name="Soon Heng Tan C."/>
            <person name="Hutchins A.P."/>
            <person name="Weinmeier T."/>
            <person name="Rattei T."/>
            <person name="Chu J.S."/>
            <person name="Gimenez G."/>
            <person name="Irimia M."/>
            <person name="Rigden D.J."/>
            <person name="Fitzpatrick D.A."/>
            <person name="Lorenzo-Morales J."/>
            <person name="Bateman A."/>
            <person name="Chiu C.H."/>
            <person name="Tang P."/>
            <person name="Hegemann P."/>
            <person name="Fromm H."/>
            <person name="Raoult D."/>
            <person name="Greub G."/>
            <person name="Miranda-Saavedra D."/>
            <person name="Chen N."/>
            <person name="Nash P."/>
            <person name="Ginger M.L."/>
            <person name="Horn M."/>
            <person name="Schaap P."/>
            <person name="Caler L."/>
            <person name="Loftus B."/>
        </authorList>
    </citation>
    <scope>NUCLEOTIDE SEQUENCE [LARGE SCALE GENOMIC DNA]</scope>
    <source>
        <strain evidence="3 4">Neff</strain>
    </source>
</reference>
<sequence length="291" mass="33442">MQTSMPPVKQEWQLPPLPDEVLLHVFDYLDLSATVAALRVSRHWHELANDPRVWKRLCGESGFPKVDRRRFGGDWKRWYRCMTERIAVDAFQNDCAGKPRRNEYSPIRVLVEPDASVLTLVRAIACSSMTPPHKIRLWRIDDFEDNEKGLVLLQDPTQKLADAGITSNTAVLYELPDARNGYLRPCRSSTSSLPATSNNNNNVEAQGGVVRSQQALENALREMELTASILTRVFFDDYAMDAHHYRAQHYRVDGDDTQREEEEAEEEEEDDDDELQHILAVSMAEMERRND</sequence>
<dbReference type="PANTHER" id="PTHR12874">
    <property type="entry name" value="F-BOX ONLY PROTEIN 48-RELATED"/>
    <property type="match status" value="1"/>
</dbReference>
<feature type="region of interest" description="Disordered" evidence="1">
    <location>
        <begin position="251"/>
        <end position="275"/>
    </location>
</feature>